<gene>
    <name evidence="4" type="ORF">B0A49_04837</name>
</gene>
<accession>A0A4U0WPB8</accession>
<reference evidence="4 5" key="1">
    <citation type="submission" date="2017-03" db="EMBL/GenBank/DDBJ databases">
        <title>Genomes of endolithic fungi from Antarctica.</title>
        <authorList>
            <person name="Coleine C."/>
            <person name="Masonjones S."/>
            <person name="Stajich J.E."/>
        </authorList>
    </citation>
    <scope>NUCLEOTIDE SEQUENCE [LARGE SCALE GENOMIC DNA]</scope>
    <source>
        <strain evidence="4 5">CCFEE 5187</strain>
    </source>
</reference>
<feature type="transmembrane region" description="Helical" evidence="3">
    <location>
        <begin position="34"/>
        <end position="52"/>
    </location>
</feature>
<keyword evidence="3" id="KW-1133">Transmembrane helix</keyword>
<evidence type="ECO:0000256" key="3">
    <source>
        <dbReference type="SAM" id="Phobius"/>
    </source>
</evidence>
<dbReference type="EMBL" id="NAJN01001170">
    <property type="protein sequence ID" value="TKA65172.1"/>
    <property type="molecule type" value="Genomic_DNA"/>
</dbReference>
<evidence type="ECO:0000313" key="5">
    <source>
        <dbReference type="Proteomes" id="UP000308768"/>
    </source>
</evidence>
<keyword evidence="5" id="KW-1185">Reference proteome</keyword>
<proteinExistence type="predicted"/>
<keyword evidence="1" id="KW-0175">Coiled coil</keyword>
<organism evidence="4 5">
    <name type="scientific">Cryomyces minteri</name>
    <dbReference type="NCBI Taxonomy" id="331657"/>
    <lineage>
        <taxon>Eukaryota</taxon>
        <taxon>Fungi</taxon>
        <taxon>Dikarya</taxon>
        <taxon>Ascomycota</taxon>
        <taxon>Pezizomycotina</taxon>
        <taxon>Dothideomycetes</taxon>
        <taxon>Dothideomycetes incertae sedis</taxon>
        <taxon>Cryomyces</taxon>
    </lineage>
</organism>
<protein>
    <submittedName>
        <fullName evidence="4">Uncharacterized protein</fullName>
    </submittedName>
</protein>
<sequence length="311" mass="33708">MTDVTNITADMTADLTAWEQIVAIFLEMSIVSRFTTFFALATVLGLFIFLIAHGTGSNPWLGLPNHYYDETTPDDVEKDDTYSDDAEKVVVQKYLHLVSAVGERFVTLTSKVQDFVDESTRVNAGLLDSVRLHLTESQAIRQQLETELGELKVELAKTKEQLANTTSELAKTDIELAKLQVDIQNTAVLSSASTVAPKPASLRVPVASISAPTAEAPVSVGATTAAGSRPVSVIAAAAALKKPPVTSFSLPPASAEQEEDSEEEEEEEEGEEEEEQEGEEVEGEESDDDEDPLGDLDRLLDLPPVSDDWDL</sequence>
<comment type="caution">
    <text evidence="4">The sequence shown here is derived from an EMBL/GenBank/DDBJ whole genome shotgun (WGS) entry which is preliminary data.</text>
</comment>
<feature type="compositionally biased region" description="Acidic residues" evidence="2">
    <location>
        <begin position="256"/>
        <end position="294"/>
    </location>
</feature>
<feature type="coiled-coil region" evidence="1">
    <location>
        <begin position="134"/>
        <end position="182"/>
    </location>
</feature>
<dbReference type="Proteomes" id="UP000308768">
    <property type="component" value="Unassembled WGS sequence"/>
</dbReference>
<dbReference type="AlphaFoldDB" id="A0A4U0WPB8"/>
<keyword evidence="3" id="KW-0472">Membrane</keyword>
<evidence type="ECO:0000313" key="4">
    <source>
        <dbReference type="EMBL" id="TKA65172.1"/>
    </source>
</evidence>
<name>A0A4U0WPB8_9PEZI</name>
<feature type="compositionally biased region" description="Low complexity" evidence="2">
    <location>
        <begin position="301"/>
        <end position="311"/>
    </location>
</feature>
<evidence type="ECO:0000256" key="2">
    <source>
        <dbReference type="SAM" id="MobiDB-lite"/>
    </source>
</evidence>
<keyword evidence="3" id="KW-0812">Transmembrane</keyword>
<feature type="region of interest" description="Disordered" evidence="2">
    <location>
        <begin position="245"/>
        <end position="311"/>
    </location>
</feature>
<evidence type="ECO:0000256" key="1">
    <source>
        <dbReference type="SAM" id="Coils"/>
    </source>
</evidence>